<comment type="caution">
    <text evidence="1">The sequence shown here is derived from an EMBL/GenBank/DDBJ whole genome shotgun (WGS) entry which is preliminary data.</text>
</comment>
<accession>A0A5N5TAP7</accession>
<keyword evidence="2" id="KW-1185">Reference proteome</keyword>
<proteinExistence type="predicted"/>
<gene>
    <name evidence="1" type="ORF">Anas_07544</name>
</gene>
<sequence>MTIINIMQQIVIITSCHSTPVFIDELVMSETVFNNILTNIKEIVGRMLFIRDIKSILLYLVYKSKKVNRVIQEKQVIKGNLEDIVISEKQIPTFGPYTPTLGFQLTSQRNQHRSSCNFSEDFTTIFDLENTRYCALPSREESYRLIPFVEESSVPIEDKMSNPKVFYHLNNLSLLEGASLNLSSIKSIYFYSAAEFALLGNLKKWTGIKIYRKFCCSYPRSQNENS</sequence>
<dbReference type="EMBL" id="SEYY01005569">
    <property type="protein sequence ID" value="KAB7503249.1"/>
    <property type="molecule type" value="Genomic_DNA"/>
</dbReference>
<name>A0A5N5TAP7_9CRUS</name>
<dbReference type="AlphaFoldDB" id="A0A5N5TAP7"/>
<dbReference type="Proteomes" id="UP000326759">
    <property type="component" value="Unassembled WGS sequence"/>
</dbReference>
<reference evidence="1 2" key="1">
    <citation type="journal article" date="2019" name="PLoS Biol.">
        <title>Sex chromosomes control vertical transmission of feminizing Wolbachia symbionts in an isopod.</title>
        <authorList>
            <person name="Becking T."/>
            <person name="Chebbi M.A."/>
            <person name="Giraud I."/>
            <person name="Moumen B."/>
            <person name="Laverre T."/>
            <person name="Caubet Y."/>
            <person name="Peccoud J."/>
            <person name="Gilbert C."/>
            <person name="Cordaux R."/>
        </authorList>
    </citation>
    <scope>NUCLEOTIDE SEQUENCE [LARGE SCALE GENOMIC DNA]</scope>
    <source>
        <strain evidence="1">ANa2</strain>
        <tissue evidence="1">Whole body excluding digestive tract and cuticle</tissue>
    </source>
</reference>
<evidence type="ECO:0000313" key="2">
    <source>
        <dbReference type="Proteomes" id="UP000326759"/>
    </source>
</evidence>
<protein>
    <submittedName>
        <fullName evidence="1">Uncharacterized protein</fullName>
    </submittedName>
</protein>
<organism evidence="1 2">
    <name type="scientific">Armadillidium nasatum</name>
    <dbReference type="NCBI Taxonomy" id="96803"/>
    <lineage>
        <taxon>Eukaryota</taxon>
        <taxon>Metazoa</taxon>
        <taxon>Ecdysozoa</taxon>
        <taxon>Arthropoda</taxon>
        <taxon>Crustacea</taxon>
        <taxon>Multicrustacea</taxon>
        <taxon>Malacostraca</taxon>
        <taxon>Eumalacostraca</taxon>
        <taxon>Peracarida</taxon>
        <taxon>Isopoda</taxon>
        <taxon>Oniscidea</taxon>
        <taxon>Crinocheta</taxon>
        <taxon>Armadillidiidae</taxon>
        <taxon>Armadillidium</taxon>
    </lineage>
</organism>
<evidence type="ECO:0000313" key="1">
    <source>
        <dbReference type="EMBL" id="KAB7503249.1"/>
    </source>
</evidence>